<dbReference type="InterPro" id="IPR014729">
    <property type="entry name" value="Rossmann-like_a/b/a_fold"/>
</dbReference>
<feature type="region of interest" description="Disordered" evidence="14">
    <location>
        <begin position="736"/>
        <end position="760"/>
    </location>
</feature>
<accession>A0ABR3GW40</accession>
<evidence type="ECO:0000256" key="14">
    <source>
        <dbReference type="SAM" id="MobiDB-lite"/>
    </source>
</evidence>
<evidence type="ECO:0000256" key="6">
    <source>
        <dbReference type="ARBA" id="ARBA00022598"/>
    </source>
</evidence>
<evidence type="ECO:0000256" key="9">
    <source>
        <dbReference type="ARBA" id="ARBA00022833"/>
    </source>
</evidence>
<evidence type="ECO:0000256" key="7">
    <source>
        <dbReference type="ARBA" id="ARBA00022723"/>
    </source>
</evidence>
<dbReference type="NCBIfam" id="TIGR00435">
    <property type="entry name" value="cysS"/>
    <property type="match status" value="1"/>
</dbReference>
<feature type="region of interest" description="Disordered" evidence="14">
    <location>
        <begin position="172"/>
        <end position="191"/>
    </location>
</feature>
<dbReference type="Pfam" id="PF09190">
    <property type="entry name" value="DALR_2"/>
    <property type="match status" value="1"/>
</dbReference>
<evidence type="ECO:0000256" key="13">
    <source>
        <dbReference type="ARBA" id="ARBA00031499"/>
    </source>
</evidence>
<dbReference type="InterPro" id="IPR009080">
    <property type="entry name" value="tRNAsynth_Ia_anticodon-bd"/>
</dbReference>
<gene>
    <name evidence="17" type="primary">CYR1_1</name>
    <name evidence="17" type="ORF">Q9L58_000683</name>
</gene>
<dbReference type="InterPro" id="IPR032678">
    <property type="entry name" value="tRNA-synt_1_cat_dom"/>
</dbReference>
<keyword evidence="12" id="KW-0030">Aminoacyl-tRNA synthetase</keyword>
<evidence type="ECO:0000256" key="12">
    <source>
        <dbReference type="ARBA" id="ARBA00023146"/>
    </source>
</evidence>
<comment type="subcellular location">
    <subcellularLocation>
        <location evidence="2">Cytoplasm</location>
    </subcellularLocation>
</comment>
<keyword evidence="9" id="KW-0862">Zinc</keyword>
<dbReference type="HAMAP" id="MF_00041">
    <property type="entry name" value="Cys_tRNA_synth"/>
    <property type="match status" value="1"/>
</dbReference>
<dbReference type="InterPro" id="IPR024909">
    <property type="entry name" value="Cys-tRNA/MSH_ligase"/>
</dbReference>
<comment type="cofactor">
    <cofactor evidence="1">
        <name>Zn(2+)</name>
        <dbReference type="ChEBI" id="CHEBI:29105"/>
    </cofactor>
</comment>
<keyword evidence="6 17" id="KW-0436">Ligase</keyword>
<dbReference type="EMBL" id="JBBBZM010000005">
    <property type="protein sequence ID" value="KAL0640125.1"/>
    <property type="molecule type" value="Genomic_DNA"/>
</dbReference>
<evidence type="ECO:0000259" key="15">
    <source>
        <dbReference type="Pfam" id="PF01406"/>
    </source>
</evidence>
<feature type="compositionally biased region" description="Basic and acidic residues" evidence="14">
    <location>
        <begin position="736"/>
        <end position="759"/>
    </location>
</feature>
<evidence type="ECO:0000256" key="4">
    <source>
        <dbReference type="ARBA" id="ARBA00012832"/>
    </source>
</evidence>
<evidence type="ECO:0000313" key="18">
    <source>
        <dbReference type="Proteomes" id="UP001447188"/>
    </source>
</evidence>
<evidence type="ECO:0000256" key="5">
    <source>
        <dbReference type="ARBA" id="ARBA00022490"/>
    </source>
</evidence>
<feature type="domain" description="tRNA synthetases class I catalytic" evidence="15">
    <location>
        <begin position="47"/>
        <end position="520"/>
    </location>
</feature>
<evidence type="ECO:0000259" key="16">
    <source>
        <dbReference type="Pfam" id="PF09190"/>
    </source>
</evidence>
<name>A0ABR3GW40_9PEZI</name>
<evidence type="ECO:0000256" key="11">
    <source>
        <dbReference type="ARBA" id="ARBA00022917"/>
    </source>
</evidence>
<dbReference type="Gene3D" id="3.40.50.620">
    <property type="entry name" value="HUPs"/>
    <property type="match status" value="2"/>
</dbReference>
<feature type="domain" description="Cysteinyl-tRNA synthetase class Ia DALR" evidence="16">
    <location>
        <begin position="574"/>
        <end position="625"/>
    </location>
</feature>
<evidence type="ECO:0000256" key="2">
    <source>
        <dbReference type="ARBA" id="ARBA00004496"/>
    </source>
</evidence>
<feature type="compositionally biased region" description="Basic and acidic residues" evidence="14">
    <location>
        <begin position="781"/>
        <end position="793"/>
    </location>
</feature>
<dbReference type="CDD" id="cd00672">
    <property type="entry name" value="CysRS_core"/>
    <property type="match status" value="1"/>
</dbReference>
<organism evidence="17 18">
    <name type="scientific">Discina gigas</name>
    <dbReference type="NCBI Taxonomy" id="1032678"/>
    <lineage>
        <taxon>Eukaryota</taxon>
        <taxon>Fungi</taxon>
        <taxon>Dikarya</taxon>
        <taxon>Ascomycota</taxon>
        <taxon>Pezizomycotina</taxon>
        <taxon>Pezizomycetes</taxon>
        <taxon>Pezizales</taxon>
        <taxon>Discinaceae</taxon>
        <taxon>Discina</taxon>
    </lineage>
</organism>
<feature type="region of interest" description="Disordered" evidence="14">
    <location>
        <begin position="773"/>
        <end position="823"/>
    </location>
</feature>
<feature type="compositionally biased region" description="Basic and acidic residues" evidence="14">
    <location>
        <begin position="801"/>
        <end position="811"/>
    </location>
</feature>
<dbReference type="InterPro" id="IPR015803">
    <property type="entry name" value="Cys-tRNA-ligase"/>
</dbReference>
<evidence type="ECO:0000256" key="1">
    <source>
        <dbReference type="ARBA" id="ARBA00001947"/>
    </source>
</evidence>
<comment type="caution">
    <text evidence="17">The sequence shown here is derived from an EMBL/GenBank/DDBJ whole genome shotgun (WGS) entry which is preliminary data.</text>
</comment>
<dbReference type="EC" id="6.1.1.16" evidence="4"/>
<dbReference type="PANTHER" id="PTHR10890">
    <property type="entry name" value="CYSTEINYL-TRNA SYNTHETASE"/>
    <property type="match status" value="1"/>
</dbReference>
<evidence type="ECO:0000256" key="8">
    <source>
        <dbReference type="ARBA" id="ARBA00022741"/>
    </source>
</evidence>
<protein>
    <recommendedName>
        <fullName evidence="4">cysteine--tRNA ligase</fullName>
        <ecNumber evidence="4">6.1.1.16</ecNumber>
    </recommendedName>
    <alternativeName>
        <fullName evidence="13">Cysteinyl-tRNA synthetase</fullName>
    </alternativeName>
</protein>
<keyword evidence="10" id="KW-0067">ATP-binding</keyword>
<dbReference type="GO" id="GO:0004817">
    <property type="term" value="F:cysteine-tRNA ligase activity"/>
    <property type="evidence" value="ECO:0007669"/>
    <property type="project" value="UniProtKB-EC"/>
</dbReference>
<dbReference type="Proteomes" id="UP001447188">
    <property type="component" value="Unassembled WGS sequence"/>
</dbReference>
<reference evidence="17 18" key="1">
    <citation type="submission" date="2024-02" db="EMBL/GenBank/DDBJ databases">
        <title>Discinaceae phylogenomics.</title>
        <authorList>
            <person name="Dirks A.C."/>
            <person name="James T.Y."/>
        </authorList>
    </citation>
    <scope>NUCLEOTIDE SEQUENCE [LARGE SCALE GENOMIC DNA]</scope>
    <source>
        <strain evidence="17 18">ACD0624</strain>
    </source>
</reference>
<evidence type="ECO:0000313" key="17">
    <source>
        <dbReference type="EMBL" id="KAL0640125.1"/>
    </source>
</evidence>
<evidence type="ECO:0000256" key="10">
    <source>
        <dbReference type="ARBA" id="ARBA00022840"/>
    </source>
</evidence>
<keyword evidence="8" id="KW-0547">Nucleotide-binding</keyword>
<dbReference type="InterPro" id="IPR015273">
    <property type="entry name" value="Cys-tRNA-synt_Ia_DALR"/>
</dbReference>
<evidence type="ECO:0000256" key="3">
    <source>
        <dbReference type="ARBA" id="ARBA00005594"/>
    </source>
</evidence>
<dbReference type="Pfam" id="PF01406">
    <property type="entry name" value="tRNA-synt_1e"/>
    <property type="match status" value="1"/>
</dbReference>
<sequence>MASTSRREQPPWTCPPAPAAGVSLPPLKIYNSLTRKKETFVPIDPGGKKVTWYCCGPTVYDAGHLGHARNYVTTDVLRRIMRDYFGFDVKFVQNVTDVDDKIILRARQKHLLDEFTSQNPTITPDVVRSVTAAWSAYFNSKVAGDADRDTVSPAGFQAWAEKTHPGLTSIISKEEARKAGPSSPESAEEDVTLDENATKLKMHLTTLFAASKALRGGDKSSPPSPDAFYLATTSVLLPYLDSLHKNRSYSQDVFSKLSSYWERHFSEDMGTLNVLPPTTVTRVSEFIPENVRFVEKLVGKGFAYPTADGSVYFDIAAFEGAGHHYAKLQPWNRGDEALIADGEGALTSDKVSTLPTTVDGKVLSEKKKSPQDFALWKASKEGEPSWESPWGKGRPGWHIECSVMCSEVLGETVDIHSGGIDLAFPHHDNEIAQSEAYWDGCCNVAPNTADGKHQWINYFLHMGHLNIHGSKMSKSLKNFVSIRDALTRGGWTARGLRVVFLMGGWKEGIEVREGVLAEANKWETTVTKFFSNVRALVAEEAAREKAGETIPQLFGPLEHSIHTELDTARAALHTALCDNFNTSDAMKVITDLIGETNKYMASTPALASVKEAARWITRIVNIFGLDAASTPNGEDRIGWSDSAAGTAAGAETLLMPYLRALSAFRDSVRQLAIANPRDSASADLLLLSDRLRDYDLATLGVALDDRDSAVGKPALVKFVPAEELIAAREEKERRAAEKEKKKEEARAKKEEEDRKKAELGKVSQVNMYRTEEWGEWDEEGMPTKDREGKEVTKSRGKALRKGWEKQKKVHEAWLASQGTGASS</sequence>
<keyword evidence="11" id="KW-0648">Protein biosynthesis</keyword>
<comment type="similarity">
    <text evidence="3">Belongs to the class-I aminoacyl-tRNA synthetase family.</text>
</comment>
<dbReference type="SUPFAM" id="SSF52374">
    <property type="entry name" value="Nucleotidylyl transferase"/>
    <property type="match status" value="1"/>
</dbReference>
<dbReference type="Gene3D" id="1.20.120.640">
    <property type="entry name" value="Anticodon-binding domain of a subclass of class I aminoacyl-tRNA synthetases"/>
    <property type="match status" value="1"/>
</dbReference>
<keyword evidence="18" id="KW-1185">Reference proteome</keyword>
<dbReference type="SUPFAM" id="SSF47323">
    <property type="entry name" value="Anticodon-binding domain of a subclass of class I aminoacyl-tRNA synthetases"/>
    <property type="match status" value="1"/>
</dbReference>
<dbReference type="PANTHER" id="PTHR10890:SF3">
    <property type="entry name" value="CYSTEINE--TRNA LIGASE, CYTOPLASMIC"/>
    <property type="match status" value="1"/>
</dbReference>
<keyword evidence="5" id="KW-0963">Cytoplasm</keyword>
<proteinExistence type="inferred from homology"/>
<keyword evidence="7" id="KW-0479">Metal-binding</keyword>